<dbReference type="SUPFAM" id="SSF47598">
    <property type="entry name" value="Ribbon-helix-helix"/>
    <property type="match status" value="1"/>
</dbReference>
<dbReference type="RefSeq" id="WP_023043063.1">
    <property type="nucleotide sequence ID" value="NZ_AP024831.1"/>
</dbReference>
<organism evidence="1">
    <name type="scientific">Enterococcus faecium</name>
    <name type="common">Streptococcus faecium</name>
    <dbReference type="NCBI Taxonomy" id="1352"/>
    <lineage>
        <taxon>Bacteria</taxon>
        <taxon>Bacillati</taxon>
        <taxon>Bacillota</taxon>
        <taxon>Bacilli</taxon>
        <taxon>Lactobacillales</taxon>
        <taxon>Enterococcaceae</taxon>
        <taxon>Enterococcus</taxon>
    </lineage>
</organism>
<evidence type="ECO:0008006" key="2">
    <source>
        <dbReference type="Google" id="ProtNLM"/>
    </source>
</evidence>
<dbReference type="GO" id="GO:0006355">
    <property type="term" value="P:regulation of DNA-templated transcription"/>
    <property type="evidence" value="ECO:0007669"/>
    <property type="project" value="InterPro"/>
</dbReference>
<accession>A0A679C4P6</accession>
<dbReference type="AlphaFoldDB" id="A0A679C4P6"/>
<evidence type="ECO:0000313" key="1">
    <source>
        <dbReference type="EMBL" id="BBI93226.1"/>
    </source>
</evidence>
<dbReference type="EMBL" id="LC467712">
    <property type="protein sequence ID" value="BBI93226.1"/>
    <property type="molecule type" value="Genomic_DNA"/>
</dbReference>
<protein>
    <recommendedName>
        <fullName evidence="2">CopG family transcriptional regulator</fullName>
    </recommendedName>
</protein>
<reference evidence="1" key="1">
    <citation type="submission" date="2019-03" db="EMBL/GenBank/DDBJ databases">
        <title>Molecular characterization of the VanD-type vancomycin-resistant Enterococcus faecium clinical isolates from a patient after vancomycin therapy.</title>
        <authorList>
            <person name="Hashimoto Y."/>
            <person name="Hisatsune J."/>
            <person name="Nomura T."/>
            <person name="Hirakawa H."/>
            <person name="Kojima N."/>
            <person name="Ono Y."/>
            <person name="Hasegawa Y."/>
            <person name="Tanimoto K."/>
            <person name="Sugai M."/>
            <person name="Tomita H."/>
        </authorList>
    </citation>
    <scope>NUCLEOTIDE SEQUENCE</scope>
    <source>
        <strain evidence="1">AA620</strain>
    </source>
</reference>
<dbReference type="InterPro" id="IPR010985">
    <property type="entry name" value="Ribbon_hlx_hlx"/>
</dbReference>
<name>A0A679C4P6_ENTFC</name>
<sequence>MTKMGRPKLDNAKRQSITVRLSDKTYDELIRYAAEHKMTKTEVALRGLEEYLSKQK</sequence>
<proteinExistence type="predicted"/>